<comment type="caution">
    <text evidence="2">The sequence shown here is derived from an EMBL/GenBank/DDBJ whole genome shotgun (WGS) entry which is preliminary data.</text>
</comment>
<organism evidence="2 3">
    <name type="scientific">Hungatella hathewayi DSM 13479</name>
    <dbReference type="NCBI Taxonomy" id="566550"/>
    <lineage>
        <taxon>Bacteria</taxon>
        <taxon>Bacillati</taxon>
        <taxon>Bacillota</taxon>
        <taxon>Clostridia</taxon>
        <taxon>Lachnospirales</taxon>
        <taxon>Lachnospiraceae</taxon>
        <taxon>Hungatella</taxon>
    </lineage>
</organism>
<gene>
    <name evidence="2" type="ORF">CLOSTHATH_00692</name>
</gene>
<evidence type="ECO:0000259" key="1">
    <source>
        <dbReference type="Pfam" id="PF00135"/>
    </source>
</evidence>
<sequence length="518" mass="57687">MIPKKLSETVVCRPDYPVACTKKGKIRGILSESTFIFKGIPYASARRFHKAEELPPWEGIKDALYYGYTAPQLVHTIAADERFIPHYYTVEDENCHYMNIWTQSLDHGSKLPVMVWFHGGGWKNGSSVEQFAYDGEMISKTCGLVFVTFNNRQNCFGALDLSSFGKEYEDSVMAGLSDVVAAMRWIQDNIGAFGGDPGNVTVVGQAGGAKRVLALMQTPEADGLYHKAAVGSCAGECMKVPEGITRKQIARRMGELTVRQLGLDYRTVGAIEKLPYGKIVEAVNSSEKLLKQEIPERFRWEPVADNQYIFEEPFQAGFRRETLKIPMMTGTSFGEMASNARVRTGSGNKNTWSESYTQKLLEEQFGSRARSVAAAFKKAYPGRTVADALFIDRMLRGKLTELSMKRAKAGGKVWNWLFDLESPVDGGTVAWHCSETPFITGNSAYMEASFIAGITEELQEKMMYAWAAFARDGDPGSHGLPAWPQVTEDSVPTMIFGRKSSVRTDHDRDLLHILMEEA</sequence>
<dbReference type="Pfam" id="PF00135">
    <property type="entry name" value="COesterase"/>
    <property type="match status" value="1"/>
</dbReference>
<reference evidence="2 3" key="1">
    <citation type="submission" date="2010-01" db="EMBL/GenBank/DDBJ databases">
        <authorList>
            <person name="Weinstock G."/>
            <person name="Sodergren E."/>
            <person name="Clifton S."/>
            <person name="Fulton L."/>
            <person name="Fulton B."/>
            <person name="Courtney L."/>
            <person name="Fronick C."/>
            <person name="Harrison M."/>
            <person name="Strong C."/>
            <person name="Farmer C."/>
            <person name="Delahaunty K."/>
            <person name="Markovic C."/>
            <person name="Hall O."/>
            <person name="Minx P."/>
            <person name="Tomlinson C."/>
            <person name="Mitreva M."/>
            <person name="Nelson J."/>
            <person name="Hou S."/>
            <person name="Wollam A."/>
            <person name="Pepin K.H."/>
            <person name="Johnson M."/>
            <person name="Bhonagiri V."/>
            <person name="Nash W.E."/>
            <person name="Warren W."/>
            <person name="Chinwalla A."/>
            <person name="Mardis E.R."/>
            <person name="Wilson R.K."/>
        </authorList>
    </citation>
    <scope>NUCLEOTIDE SEQUENCE [LARGE SCALE GENOMIC DNA]</scope>
    <source>
        <strain evidence="2 3">DSM 13479</strain>
    </source>
</reference>
<proteinExistence type="predicted"/>
<accession>D3AAS1</accession>
<dbReference type="Proteomes" id="UP000004968">
    <property type="component" value="Unassembled WGS sequence"/>
</dbReference>
<evidence type="ECO:0000313" key="2">
    <source>
        <dbReference type="EMBL" id="EFD01086.1"/>
    </source>
</evidence>
<feature type="domain" description="Carboxylesterase type B" evidence="1">
    <location>
        <begin position="17"/>
        <end position="501"/>
    </location>
</feature>
<dbReference type="InterPro" id="IPR050309">
    <property type="entry name" value="Type-B_Carboxylest/Lipase"/>
</dbReference>
<dbReference type="EMBL" id="ACIO01000043">
    <property type="protein sequence ID" value="EFD01086.1"/>
    <property type="molecule type" value="Genomic_DNA"/>
</dbReference>
<dbReference type="ESTHER" id="9clot-d3aas1">
    <property type="family name" value="Carb_B_Bacteria"/>
</dbReference>
<dbReference type="InterPro" id="IPR029058">
    <property type="entry name" value="AB_hydrolase_fold"/>
</dbReference>
<evidence type="ECO:0000313" key="3">
    <source>
        <dbReference type="Proteomes" id="UP000004968"/>
    </source>
</evidence>
<dbReference type="SUPFAM" id="SSF53474">
    <property type="entry name" value="alpha/beta-Hydrolases"/>
    <property type="match status" value="1"/>
</dbReference>
<dbReference type="GeneID" id="93152471"/>
<dbReference type="PANTHER" id="PTHR11559">
    <property type="entry name" value="CARBOXYLESTERASE"/>
    <property type="match status" value="1"/>
</dbReference>
<name>D3AAS1_9FIRM</name>
<protein>
    <submittedName>
        <fullName evidence="2">Carboxylesterase</fullName>
    </submittedName>
</protein>
<dbReference type="InterPro" id="IPR002018">
    <property type="entry name" value="CarbesteraseB"/>
</dbReference>
<dbReference type="HOGENOM" id="CLU_006586_16_4_9"/>
<dbReference type="RefSeq" id="WP_006771251.1">
    <property type="nucleotide sequence ID" value="NZ_GG667612.1"/>
</dbReference>
<dbReference type="AlphaFoldDB" id="D3AAS1"/>
<dbReference type="Gene3D" id="3.40.50.1820">
    <property type="entry name" value="alpha/beta hydrolase"/>
    <property type="match status" value="1"/>
</dbReference>